<name>A0A813F7N8_POLGL</name>
<evidence type="ECO:0000313" key="8">
    <source>
        <dbReference type="Proteomes" id="UP000654075"/>
    </source>
</evidence>
<reference evidence="7" key="1">
    <citation type="submission" date="2021-02" db="EMBL/GenBank/DDBJ databases">
        <authorList>
            <person name="Dougan E. K."/>
            <person name="Rhodes N."/>
            <person name="Thang M."/>
            <person name="Chan C."/>
        </authorList>
    </citation>
    <scope>NUCLEOTIDE SEQUENCE</scope>
</reference>
<feature type="non-terminal residue" evidence="7">
    <location>
        <position position="627"/>
    </location>
</feature>
<feature type="compositionally biased region" description="Low complexity" evidence="5">
    <location>
        <begin position="417"/>
        <end position="437"/>
    </location>
</feature>
<feature type="region of interest" description="Disordered" evidence="5">
    <location>
        <begin position="400"/>
        <end position="627"/>
    </location>
</feature>
<evidence type="ECO:0000256" key="4">
    <source>
        <dbReference type="ARBA" id="ARBA00022840"/>
    </source>
</evidence>
<dbReference type="InterPro" id="IPR032438">
    <property type="entry name" value="ERCC3_RAD25_C"/>
</dbReference>
<comment type="caution">
    <text evidence="7">The sequence shown here is derived from an EMBL/GenBank/DDBJ whole genome shotgun (WGS) entry which is preliminary data.</text>
</comment>
<evidence type="ECO:0000259" key="6">
    <source>
        <dbReference type="PROSITE" id="PS51194"/>
    </source>
</evidence>
<gene>
    <name evidence="7" type="ORF">PGLA1383_LOCUS27076</name>
</gene>
<dbReference type="GO" id="GO:0004386">
    <property type="term" value="F:helicase activity"/>
    <property type="evidence" value="ECO:0007669"/>
    <property type="project" value="UniProtKB-KW"/>
</dbReference>
<dbReference type="Pfam" id="PF16203">
    <property type="entry name" value="ERCC3_RAD25_C"/>
    <property type="match status" value="1"/>
</dbReference>
<dbReference type="SMART" id="SM00490">
    <property type="entry name" value="HELICc"/>
    <property type="match status" value="1"/>
</dbReference>
<dbReference type="PANTHER" id="PTHR11274">
    <property type="entry name" value="RAD25/XP-B DNA REPAIR HELICASE"/>
    <property type="match status" value="1"/>
</dbReference>
<proteinExistence type="predicted"/>
<evidence type="ECO:0000313" key="7">
    <source>
        <dbReference type="EMBL" id="CAE8609250.1"/>
    </source>
</evidence>
<dbReference type="EMBL" id="CAJNNV010024263">
    <property type="protein sequence ID" value="CAE8609250.1"/>
    <property type="molecule type" value="Genomic_DNA"/>
</dbReference>
<keyword evidence="1" id="KW-0547">Nucleotide-binding</keyword>
<feature type="domain" description="Helicase C-terminal" evidence="6">
    <location>
        <begin position="155"/>
        <end position="309"/>
    </location>
</feature>
<protein>
    <recommendedName>
        <fullName evidence="6">Helicase C-terminal domain-containing protein</fullName>
    </recommendedName>
</protein>
<dbReference type="GO" id="GO:0016787">
    <property type="term" value="F:hydrolase activity"/>
    <property type="evidence" value="ECO:0007669"/>
    <property type="project" value="UniProtKB-KW"/>
</dbReference>
<evidence type="ECO:0000256" key="2">
    <source>
        <dbReference type="ARBA" id="ARBA00022801"/>
    </source>
</evidence>
<sequence length="627" mass="66766">RRSDKTAGESAQSWEDDGIGEGGALDAAAGGAVAARFEASSKGLLVADECHMVPAPRIGALLKALLSKASAHRRLIGLTATLLREGDGDCKSGEDPWALLGRCVFQETFARLAPEYLAPVRCVEIRVPVVGAWRGMFKRQPLAAAVCLSRGKWEMLEHLLAKHAGDSLIILVERCEQARLIAATFGILPIDGTVPAAQLKDYLERFRARKILAIVATHVLDDSADFPELTVMIQMGGHFGSRRQEQQRLGRLLRWGPVKRQRWEANGFRPTFYVLVHKGTVEERMSRHRTSSVLGVKYEKLTAESVAAGALASPLAFSALFPAAEAAEVQPANLGGFLQLADESAVAAKNAEEQILKLSRRVALTLPGGQRRGGNAKPDGGGDTLLADVRRWLATGSRIELRKSTEGRQDGEDEMGSESGFSDSSFSSSSSSSSSSSHAVATPEKGASAKGSLKRPAKRLAPPAKQKDRATPCTKTAAPTTTAPTTTTKTTVATTRKKAKHNNNNNKQKQKLRVTPGPRRQQKAVQSKGQSDEEGEDPSSSSSSSSSSSPSVESAEDVEANVSAESPPVQSPPTTSETSATTITATVKTMATAPAGLKRPPPPPGRGVFIRLQRQTPGSAPLEIDLD</sequence>
<feature type="compositionally biased region" description="Low complexity" evidence="5">
    <location>
        <begin position="471"/>
        <end position="494"/>
    </location>
</feature>
<dbReference type="InterPro" id="IPR001650">
    <property type="entry name" value="Helicase_C-like"/>
</dbReference>
<keyword evidence="3" id="KW-0347">Helicase</keyword>
<dbReference type="SUPFAM" id="SSF52540">
    <property type="entry name" value="P-loop containing nucleoside triphosphate hydrolases"/>
    <property type="match status" value="1"/>
</dbReference>
<dbReference type="OrthoDB" id="409293at2759"/>
<dbReference type="Gene3D" id="3.40.50.300">
    <property type="entry name" value="P-loop containing nucleotide triphosphate hydrolases"/>
    <property type="match status" value="1"/>
</dbReference>
<dbReference type="GO" id="GO:0005524">
    <property type="term" value="F:ATP binding"/>
    <property type="evidence" value="ECO:0007669"/>
    <property type="project" value="UniProtKB-KW"/>
</dbReference>
<keyword evidence="8" id="KW-1185">Reference proteome</keyword>
<dbReference type="InterPro" id="IPR050615">
    <property type="entry name" value="ATP-dep_DNA_Helicase"/>
</dbReference>
<dbReference type="PRINTS" id="PR00851">
    <property type="entry name" value="XRODRMPGMNTB"/>
</dbReference>
<keyword evidence="2" id="KW-0378">Hydrolase</keyword>
<feature type="compositionally biased region" description="Low complexity" evidence="5">
    <location>
        <begin position="574"/>
        <end position="593"/>
    </location>
</feature>
<organism evidence="7 8">
    <name type="scientific">Polarella glacialis</name>
    <name type="common">Dinoflagellate</name>
    <dbReference type="NCBI Taxonomy" id="89957"/>
    <lineage>
        <taxon>Eukaryota</taxon>
        <taxon>Sar</taxon>
        <taxon>Alveolata</taxon>
        <taxon>Dinophyceae</taxon>
        <taxon>Suessiales</taxon>
        <taxon>Suessiaceae</taxon>
        <taxon>Polarella</taxon>
    </lineage>
</organism>
<dbReference type="AlphaFoldDB" id="A0A813F7N8"/>
<dbReference type="PROSITE" id="PS51194">
    <property type="entry name" value="HELICASE_CTER"/>
    <property type="match status" value="1"/>
</dbReference>
<keyword evidence="4" id="KW-0067">ATP-binding</keyword>
<accession>A0A813F7N8</accession>
<evidence type="ECO:0000256" key="1">
    <source>
        <dbReference type="ARBA" id="ARBA00022741"/>
    </source>
</evidence>
<evidence type="ECO:0000256" key="5">
    <source>
        <dbReference type="SAM" id="MobiDB-lite"/>
    </source>
</evidence>
<dbReference type="PANTHER" id="PTHR11274:SF0">
    <property type="entry name" value="GENERAL TRANSCRIPTION AND DNA REPAIR FACTOR IIH HELICASE SUBUNIT XPB"/>
    <property type="match status" value="1"/>
</dbReference>
<evidence type="ECO:0000256" key="3">
    <source>
        <dbReference type="ARBA" id="ARBA00022806"/>
    </source>
</evidence>
<feature type="compositionally biased region" description="Basic and acidic residues" evidence="5">
    <location>
        <begin position="400"/>
        <end position="410"/>
    </location>
</feature>
<dbReference type="Proteomes" id="UP000654075">
    <property type="component" value="Unassembled WGS sequence"/>
</dbReference>
<feature type="compositionally biased region" description="Low complexity" evidence="5">
    <location>
        <begin position="538"/>
        <end position="553"/>
    </location>
</feature>
<feature type="region of interest" description="Disordered" evidence="5">
    <location>
        <begin position="1"/>
        <end position="20"/>
    </location>
</feature>
<dbReference type="InterPro" id="IPR027417">
    <property type="entry name" value="P-loop_NTPase"/>
</dbReference>